<feature type="transmembrane region" description="Helical" evidence="2">
    <location>
        <begin position="84"/>
        <end position="106"/>
    </location>
</feature>
<dbReference type="PATRIC" id="fig|1072256.5.peg.2169"/>
<accession>A0A0G3HFS1</accession>
<feature type="transmembrane region" description="Helical" evidence="2">
    <location>
        <begin position="57"/>
        <end position="78"/>
    </location>
</feature>
<keyword evidence="2" id="KW-0472">Membrane</keyword>
<dbReference type="Pfam" id="PF13630">
    <property type="entry name" value="SdpI"/>
    <property type="match status" value="1"/>
</dbReference>
<dbReference type="EMBL" id="CP011546">
    <property type="protein sequence ID" value="AKK12166.1"/>
    <property type="molecule type" value="Genomic_DNA"/>
</dbReference>
<gene>
    <name evidence="3" type="ORF">CUTER_11025</name>
</gene>
<keyword evidence="2" id="KW-0812">Transmembrane</keyword>
<evidence type="ECO:0000313" key="4">
    <source>
        <dbReference type="Proteomes" id="UP000035548"/>
    </source>
</evidence>
<dbReference type="AlphaFoldDB" id="A0A0G3HFS1"/>
<protein>
    <submittedName>
        <fullName evidence="3">SdpI/YhfL protein family</fullName>
    </submittedName>
</protein>
<name>A0A0G3HFS1_9CORY</name>
<feature type="transmembrane region" description="Helical" evidence="2">
    <location>
        <begin position="6"/>
        <end position="27"/>
    </location>
</feature>
<keyword evidence="4" id="KW-1185">Reference proteome</keyword>
<dbReference type="Proteomes" id="UP000035548">
    <property type="component" value="Chromosome"/>
</dbReference>
<feature type="compositionally biased region" description="Low complexity" evidence="1">
    <location>
        <begin position="159"/>
        <end position="170"/>
    </location>
</feature>
<proteinExistence type="predicted"/>
<evidence type="ECO:0000256" key="2">
    <source>
        <dbReference type="SAM" id="Phobius"/>
    </source>
</evidence>
<keyword evidence="2" id="KW-1133">Transmembrane helix</keyword>
<organism evidence="3 4">
    <name type="scientific">Corynebacterium uterequi</name>
    <dbReference type="NCBI Taxonomy" id="1072256"/>
    <lineage>
        <taxon>Bacteria</taxon>
        <taxon>Bacillati</taxon>
        <taxon>Actinomycetota</taxon>
        <taxon>Actinomycetes</taxon>
        <taxon>Mycobacteriales</taxon>
        <taxon>Corynebacteriaceae</taxon>
        <taxon>Corynebacterium</taxon>
    </lineage>
</organism>
<dbReference type="OrthoDB" id="4420493at2"/>
<dbReference type="STRING" id="1072256.CUTER_11025"/>
<feature type="region of interest" description="Disordered" evidence="1">
    <location>
        <begin position="119"/>
        <end position="170"/>
    </location>
</feature>
<evidence type="ECO:0000256" key="1">
    <source>
        <dbReference type="SAM" id="MobiDB-lite"/>
    </source>
</evidence>
<reference evidence="3 4" key="1">
    <citation type="journal article" date="2015" name="Genome Announc.">
        <title>Virulence Factor Genes Detected in the Complete Genome Sequence of Corynebacterium uterequi DSM 45634, Isolated from the Uterus of a Maiden Mare.</title>
        <authorList>
            <person name="Ruckert C."/>
            <person name="Kriete M."/>
            <person name="Jaenicke S."/>
            <person name="Winkler A."/>
            <person name="Tauch A."/>
        </authorList>
    </citation>
    <scope>NUCLEOTIDE SEQUENCE [LARGE SCALE GENOMIC DNA]</scope>
    <source>
        <strain evidence="3 4">DSM 45634</strain>
    </source>
</reference>
<evidence type="ECO:0000313" key="3">
    <source>
        <dbReference type="EMBL" id="AKK12166.1"/>
    </source>
</evidence>
<feature type="compositionally biased region" description="Low complexity" evidence="1">
    <location>
        <begin position="139"/>
        <end position="150"/>
    </location>
</feature>
<reference evidence="4" key="2">
    <citation type="submission" date="2015-05" db="EMBL/GenBank/DDBJ databases">
        <title>Complete genome sequence of Corynebacterium uterequi DSM 45634, isolated from the uterus of a maiden mare.</title>
        <authorList>
            <person name="Ruckert C."/>
            <person name="Albersmeier A."/>
            <person name="Winkler A."/>
            <person name="Tauch A."/>
        </authorList>
    </citation>
    <scope>NUCLEOTIDE SEQUENCE [LARGE SCALE GENOMIC DNA]</scope>
    <source>
        <strain evidence="4">DSM 45634</strain>
    </source>
</reference>
<dbReference type="KEGG" id="cut:CUTER_11025"/>
<dbReference type="RefSeq" id="WP_082121369.1">
    <property type="nucleotide sequence ID" value="NZ_CP011546.1"/>
</dbReference>
<sequence length="170" mass="17303">MNTPGLVIGSLLGVLALIVMVVGLLAAARKLPGNNVFGLRVAEVRKSREVWEAAHHIAGLFWVLGGVTLLFASLVSFVATGWLWLLPAVMVVVAVGAVGAGANVGARTAAVLDAAREAEDDDASVEQPAPTVDLSALRTAATRADGQADGQGDGRADASTDASTDAPRIP</sequence>
<dbReference type="InterPro" id="IPR025962">
    <property type="entry name" value="SdpI/YhfL"/>
</dbReference>